<reference evidence="1 2" key="1">
    <citation type="submission" date="2016-07" db="EMBL/GenBank/DDBJ databases">
        <title>Multiple horizontal gene transfer events from other fungi enriched the ability of initially mycotrophic Trichoderma (Ascomycota) to feed on dead plant biomass.</title>
        <authorList>
            <consortium name="DOE Joint Genome Institute"/>
            <person name="Aerts A."/>
            <person name="Atanasova L."/>
            <person name="Chenthamara K."/>
            <person name="Zhang J."/>
            <person name="Grujic M."/>
            <person name="Henrissat B."/>
            <person name="Kuo A."/>
            <person name="Salamov A."/>
            <person name="Lipzen A."/>
            <person name="Labutti K."/>
            <person name="Barry K."/>
            <person name="Miao Y."/>
            <person name="Rahimi M.J."/>
            <person name="Shen Q."/>
            <person name="Grigoriev I.V."/>
            <person name="Kubicek C.P."/>
            <person name="Druzhinina I.S."/>
        </authorList>
    </citation>
    <scope>NUCLEOTIDE SEQUENCE [LARGE SCALE GENOMIC DNA]</scope>
    <source>
        <strain evidence="1 2">ATCC 18648</strain>
    </source>
</reference>
<gene>
    <name evidence="1" type="ORF">M440DRAFT_1404286</name>
</gene>
<dbReference type="EMBL" id="KZ679137">
    <property type="protein sequence ID" value="PTB74079.1"/>
    <property type="molecule type" value="Genomic_DNA"/>
</dbReference>
<sequence length="78" mass="8691">MAWEHQAIHGAWSWPTAPLALASVVQRSQSPSRRPPAQSRFYLLAAFPAFPSSLPAHRVREKTDECVGWTGKTGYRGE</sequence>
<name>A0A2T4BXM3_TRILO</name>
<organism evidence="1 2">
    <name type="scientific">Trichoderma longibrachiatum ATCC 18648</name>
    <dbReference type="NCBI Taxonomy" id="983965"/>
    <lineage>
        <taxon>Eukaryota</taxon>
        <taxon>Fungi</taxon>
        <taxon>Dikarya</taxon>
        <taxon>Ascomycota</taxon>
        <taxon>Pezizomycotina</taxon>
        <taxon>Sordariomycetes</taxon>
        <taxon>Hypocreomycetidae</taxon>
        <taxon>Hypocreales</taxon>
        <taxon>Hypocreaceae</taxon>
        <taxon>Trichoderma</taxon>
    </lineage>
</organism>
<evidence type="ECO:0000313" key="2">
    <source>
        <dbReference type="Proteomes" id="UP000240760"/>
    </source>
</evidence>
<accession>A0A2T4BXM3</accession>
<keyword evidence="2" id="KW-1185">Reference proteome</keyword>
<evidence type="ECO:0000313" key="1">
    <source>
        <dbReference type="EMBL" id="PTB74079.1"/>
    </source>
</evidence>
<protein>
    <submittedName>
        <fullName evidence="1">Uncharacterized protein</fullName>
    </submittedName>
</protein>
<dbReference type="Proteomes" id="UP000240760">
    <property type="component" value="Unassembled WGS sequence"/>
</dbReference>
<dbReference type="AlphaFoldDB" id="A0A2T4BXM3"/>
<proteinExistence type="predicted"/>